<name>A0A5C6RTB5_9FLAO</name>
<dbReference type="InterPro" id="IPR010994">
    <property type="entry name" value="RuvA_2-like"/>
</dbReference>
<comment type="caution">
    <text evidence="2">The sequence shown here is derived from an EMBL/GenBank/DDBJ whole genome shotgun (WGS) entry which is preliminary data.</text>
</comment>
<dbReference type="GO" id="GO:0015628">
    <property type="term" value="P:protein secretion by the type II secretion system"/>
    <property type="evidence" value="ECO:0007669"/>
    <property type="project" value="TreeGrafter"/>
</dbReference>
<dbReference type="OrthoDB" id="981124at2"/>
<evidence type="ECO:0000313" key="3">
    <source>
        <dbReference type="Proteomes" id="UP000321721"/>
    </source>
</evidence>
<evidence type="ECO:0000256" key="1">
    <source>
        <dbReference type="SAM" id="Phobius"/>
    </source>
</evidence>
<reference evidence="2 3" key="1">
    <citation type="submission" date="2019-08" db="EMBL/GenBank/DDBJ databases">
        <title>Genome of Vicingus serpentipes NCIMB 15042.</title>
        <authorList>
            <person name="Bowman J.P."/>
        </authorList>
    </citation>
    <scope>NUCLEOTIDE SEQUENCE [LARGE SCALE GENOMIC DNA]</scope>
    <source>
        <strain evidence="2 3">NCIMB 15042</strain>
    </source>
</reference>
<feature type="transmembrane region" description="Helical" evidence="1">
    <location>
        <begin position="20"/>
        <end position="38"/>
    </location>
</feature>
<dbReference type="Proteomes" id="UP000321721">
    <property type="component" value="Unassembled WGS sequence"/>
</dbReference>
<keyword evidence="1" id="KW-0472">Membrane</keyword>
<dbReference type="PANTHER" id="PTHR21180:SF32">
    <property type="entry name" value="ENDONUCLEASE_EXONUCLEASE_PHOSPHATASE FAMILY DOMAIN-CONTAINING PROTEIN 1"/>
    <property type="match status" value="1"/>
</dbReference>
<protein>
    <submittedName>
        <fullName evidence="2">Helix-hairpin-helix domain-containing protein</fullName>
    </submittedName>
</protein>
<dbReference type="AlphaFoldDB" id="A0A5C6RTB5"/>
<keyword evidence="1" id="KW-0812">Transmembrane</keyword>
<accession>A0A5C6RTB5</accession>
<keyword evidence="3" id="KW-1185">Reference proteome</keyword>
<gene>
    <name evidence="2" type="ORF">FRY74_07355</name>
</gene>
<keyword evidence="1" id="KW-1133">Transmembrane helix</keyword>
<dbReference type="EMBL" id="VOOS01000003">
    <property type="protein sequence ID" value="TXB65229.1"/>
    <property type="molecule type" value="Genomic_DNA"/>
</dbReference>
<dbReference type="SUPFAM" id="SSF47781">
    <property type="entry name" value="RuvA domain 2-like"/>
    <property type="match status" value="4"/>
</dbReference>
<dbReference type="PANTHER" id="PTHR21180">
    <property type="entry name" value="ENDONUCLEASE/EXONUCLEASE/PHOSPHATASE FAMILY DOMAIN-CONTAINING PROTEIN 1"/>
    <property type="match status" value="1"/>
</dbReference>
<dbReference type="Gene3D" id="1.10.150.280">
    <property type="entry name" value="AF1531-like domain"/>
    <property type="match status" value="2"/>
</dbReference>
<dbReference type="InterPro" id="IPR051675">
    <property type="entry name" value="Endo/Exo/Phosphatase_dom_1"/>
</dbReference>
<dbReference type="Pfam" id="PF12836">
    <property type="entry name" value="HHH_3"/>
    <property type="match status" value="2"/>
</dbReference>
<dbReference type="GO" id="GO:0015627">
    <property type="term" value="C:type II protein secretion system complex"/>
    <property type="evidence" value="ECO:0007669"/>
    <property type="project" value="TreeGrafter"/>
</dbReference>
<evidence type="ECO:0000313" key="2">
    <source>
        <dbReference type="EMBL" id="TXB65229.1"/>
    </source>
</evidence>
<dbReference type="RefSeq" id="WP_147100077.1">
    <property type="nucleotide sequence ID" value="NZ_VOOS01000003.1"/>
</dbReference>
<organism evidence="2 3">
    <name type="scientific">Vicingus serpentipes</name>
    <dbReference type="NCBI Taxonomy" id="1926625"/>
    <lineage>
        <taxon>Bacteria</taxon>
        <taxon>Pseudomonadati</taxon>
        <taxon>Bacteroidota</taxon>
        <taxon>Flavobacteriia</taxon>
        <taxon>Flavobacteriales</taxon>
        <taxon>Vicingaceae</taxon>
        <taxon>Vicingus</taxon>
    </lineage>
</organism>
<proteinExistence type="predicted"/>
<sequence>MGKLNDYFSFSRGEKNGVVVLFFIILLLIFGIQFADYFNLTKTTDFSEFENAINQFEKQRDSNLKVNKETSNIELFNFNPNIISDEEWIKLGFENWQIKIINKYKSKGGKWKVKNDVSKIYGLDSSNYEILKPYILLPEKIENNSVITSKKDNKTEILYFEFNPNTITKLEWKKLGFSDWQIKTIFNYKAKGGSWKTKADVKKIYGLDESNYYKLKPFILLPDKFDESKATKKEKDFTEKININKADAKELTKLKGINSEKYANIIIKYRNSLGGFIKKEQLKEVYNLSEDTYNGFESQLELENINPTQLNINTDKIKDLTKHPYIDWKTGNAIIKYRKANGNYKSITDIKKIHLISTETYLKISPYLTVK</sequence>